<reference evidence="14 15" key="1">
    <citation type="submission" date="2019-03" db="EMBL/GenBank/DDBJ databases">
        <title>Genomic Encyclopedia of Type Strains, Phase IV (KMG-IV): sequencing the most valuable type-strain genomes for metagenomic binning, comparative biology and taxonomic classification.</title>
        <authorList>
            <person name="Goeker M."/>
        </authorList>
    </citation>
    <scope>NUCLEOTIDE SEQUENCE [LARGE SCALE GENOMIC DNA]</scope>
    <source>
        <strain evidence="14 15">DSM 100055</strain>
    </source>
</reference>
<evidence type="ECO:0000256" key="10">
    <source>
        <dbReference type="HAMAP-Rule" id="MF_01151"/>
    </source>
</evidence>
<protein>
    <recommendedName>
        <fullName evidence="8 10">Protein GrpE</fullName>
    </recommendedName>
    <alternativeName>
        <fullName evidence="9 10">HSP-70 cofactor</fullName>
    </alternativeName>
</protein>
<evidence type="ECO:0000256" key="13">
    <source>
        <dbReference type="SAM" id="MobiDB-lite"/>
    </source>
</evidence>
<dbReference type="InterPro" id="IPR009012">
    <property type="entry name" value="GrpE_head"/>
</dbReference>
<dbReference type="FunFam" id="2.30.22.10:FF:000001">
    <property type="entry name" value="Protein GrpE"/>
    <property type="match status" value="1"/>
</dbReference>
<evidence type="ECO:0000256" key="7">
    <source>
        <dbReference type="ARBA" id="ARBA00053401"/>
    </source>
</evidence>
<comment type="caution">
    <text evidence="14">The sequence shown here is derived from an EMBL/GenBank/DDBJ whole genome shotgun (WGS) entry which is preliminary data.</text>
</comment>
<dbReference type="PANTHER" id="PTHR21237:SF23">
    <property type="entry name" value="GRPE PROTEIN HOMOLOG, MITOCHONDRIAL"/>
    <property type="match status" value="1"/>
</dbReference>
<evidence type="ECO:0000256" key="9">
    <source>
        <dbReference type="ARBA" id="ARBA00076414"/>
    </source>
</evidence>
<dbReference type="HAMAP" id="MF_01151">
    <property type="entry name" value="GrpE"/>
    <property type="match status" value="1"/>
</dbReference>
<organism evidence="14 15">
    <name type="scientific">Hypnocyclicus thermotrophus</name>
    <dbReference type="NCBI Taxonomy" id="1627895"/>
    <lineage>
        <taxon>Bacteria</taxon>
        <taxon>Fusobacteriati</taxon>
        <taxon>Fusobacteriota</taxon>
        <taxon>Fusobacteriia</taxon>
        <taxon>Fusobacteriales</taxon>
        <taxon>Fusobacteriaceae</taxon>
        <taxon>Hypnocyclicus</taxon>
    </lineage>
</organism>
<dbReference type="PRINTS" id="PR00773">
    <property type="entry name" value="GRPEPROTEIN"/>
</dbReference>
<evidence type="ECO:0000256" key="11">
    <source>
        <dbReference type="RuleBase" id="RU000639"/>
    </source>
</evidence>
<sequence>MKKKDEIKNKEIFKEEMEELKQEELEKENQAKTEEETIEEPKEETNDLEKQLENANKEIEELKNAYARKNAEFQNFARRKENEFEELKKYAAEKIIAKFLEGVDNLERAISASLESKDFDSLVKGVDMTLNQIKNTLKSEGVEEIKAVGEKFDPYKHQAVMVENIEDVENDYIVMELQKGYTMHGKVIRPSMVKVCKK</sequence>
<comment type="function">
    <text evidence="7 10 11">Participates actively in the response to hyperosmotic and heat shock by preventing the aggregation of stress-denatured proteins, in association with DnaK and GrpE. It is the nucleotide exchange factor for DnaK and may function as a thermosensor. Unfolded proteins bind initially to DnaJ; upon interaction with the DnaJ-bound protein, DnaK hydrolyzes its bound ATP, resulting in the formation of a stable complex. GrpE releases ADP from DnaK; ATP binding to DnaK triggers the release of the substrate protein, thus completing the reaction cycle. Several rounds of ATP-dependent interactions between DnaJ, DnaK and GrpE are required for fully efficient folding.</text>
</comment>
<comment type="subunit">
    <text evidence="3 10">Homodimer.</text>
</comment>
<dbReference type="Proteomes" id="UP000294678">
    <property type="component" value="Unassembled WGS sequence"/>
</dbReference>
<dbReference type="RefSeq" id="WP_134112948.1">
    <property type="nucleotide sequence ID" value="NZ_SOBG01000004.1"/>
</dbReference>
<evidence type="ECO:0000256" key="5">
    <source>
        <dbReference type="ARBA" id="ARBA00023016"/>
    </source>
</evidence>
<evidence type="ECO:0000256" key="12">
    <source>
        <dbReference type="RuleBase" id="RU004478"/>
    </source>
</evidence>
<dbReference type="CDD" id="cd00446">
    <property type="entry name" value="GrpE"/>
    <property type="match status" value="1"/>
</dbReference>
<dbReference type="InterPro" id="IPR000740">
    <property type="entry name" value="GrpE"/>
</dbReference>
<keyword evidence="5 10" id="KW-0346">Stress response</keyword>
<evidence type="ECO:0000256" key="3">
    <source>
        <dbReference type="ARBA" id="ARBA00011738"/>
    </source>
</evidence>
<evidence type="ECO:0000313" key="15">
    <source>
        <dbReference type="Proteomes" id="UP000294678"/>
    </source>
</evidence>
<dbReference type="SUPFAM" id="SSF51064">
    <property type="entry name" value="Head domain of nucleotide exchange factor GrpE"/>
    <property type="match status" value="1"/>
</dbReference>
<keyword evidence="6 10" id="KW-0143">Chaperone</keyword>
<dbReference type="Gene3D" id="2.30.22.10">
    <property type="entry name" value="Head domain of nucleotide exchange factor GrpE"/>
    <property type="match status" value="1"/>
</dbReference>
<dbReference type="EMBL" id="SOBG01000004">
    <property type="protein sequence ID" value="TDT70512.1"/>
    <property type="molecule type" value="Genomic_DNA"/>
</dbReference>
<dbReference type="Pfam" id="PF01025">
    <property type="entry name" value="GrpE"/>
    <property type="match status" value="1"/>
</dbReference>
<evidence type="ECO:0000256" key="6">
    <source>
        <dbReference type="ARBA" id="ARBA00023186"/>
    </source>
</evidence>
<dbReference type="NCBIfam" id="NF010738">
    <property type="entry name" value="PRK14140.1"/>
    <property type="match status" value="1"/>
</dbReference>
<dbReference type="PANTHER" id="PTHR21237">
    <property type="entry name" value="GRPE PROTEIN"/>
    <property type="match status" value="1"/>
</dbReference>
<dbReference type="AlphaFoldDB" id="A0AA46DYR0"/>
<dbReference type="GO" id="GO:0051082">
    <property type="term" value="F:unfolded protein binding"/>
    <property type="evidence" value="ECO:0007669"/>
    <property type="project" value="TreeGrafter"/>
</dbReference>
<evidence type="ECO:0000256" key="8">
    <source>
        <dbReference type="ARBA" id="ARBA00072274"/>
    </source>
</evidence>
<comment type="subcellular location">
    <subcellularLocation>
        <location evidence="1 10">Cytoplasm</location>
    </subcellularLocation>
</comment>
<dbReference type="SUPFAM" id="SSF58014">
    <property type="entry name" value="Coiled-coil domain of nucleotide exchange factor GrpE"/>
    <property type="match status" value="1"/>
</dbReference>
<dbReference type="GO" id="GO:0042803">
    <property type="term" value="F:protein homodimerization activity"/>
    <property type="evidence" value="ECO:0007669"/>
    <property type="project" value="InterPro"/>
</dbReference>
<proteinExistence type="inferred from homology"/>
<gene>
    <name evidence="10" type="primary">grpE</name>
    <name evidence="14" type="ORF">EV215_1057</name>
</gene>
<name>A0AA46DYR0_9FUSO</name>
<dbReference type="Gene3D" id="3.90.20.20">
    <property type="match status" value="1"/>
</dbReference>
<comment type="similarity">
    <text evidence="2 10 12">Belongs to the GrpE family.</text>
</comment>
<feature type="region of interest" description="Disordered" evidence="13">
    <location>
        <begin position="1"/>
        <end position="49"/>
    </location>
</feature>
<evidence type="ECO:0000313" key="14">
    <source>
        <dbReference type="EMBL" id="TDT70512.1"/>
    </source>
</evidence>
<dbReference type="GO" id="GO:0000774">
    <property type="term" value="F:adenyl-nucleotide exchange factor activity"/>
    <property type="evidence" value="ECO:0007669"/>
    <property type="project" value="InterPro"/>
</dbReference>
<keyword evidence="15" id="KW-1185">Reference proteome</keyword>
<evidence type="ECO:0000256" key="1">
    <source>
        <dbReference type="ARBA" id="ARBA00004496"/>
    </source>
</evidence>
<evidence type="ECO:0000256" key="4">
    <source>
        <dbReference type="ARBA" id="ARBA00022490"/>
    </source>
</evidence>
<keyword evidence="4 10" id="KW-0963">Cytoplasm</keyword>
<dbReference type="GO" id="GO:0006457">
    <property type="term" value="P:protein folding"/>
    <property type="evidence" value="ECO:0007669"/>
    <property type="project" value="InterPro"/>
</dbReference>
<accession>A0AA46DYR0</accession>
<dbReference type="PROSITE" id="PS01071">
    <property type="entry name" value="GRPE"/>
    <property type="match status" value="1"/>
</dbReference>
<dbReference type="GO" id="GO:0005737">
    <property type="term" value="C:cytoplasm"/>
    <property type="evidence" value="ECO:0007669"/>
    <property type="project" value="UniProtKB-SubCell"/>
</dbReference>
<dbReference type="InterPro" id="IPR013805">
    <property type="entry name" value="GrpE_CC"/>
</dbReference>
<evidence type="ECO:0000256" key="2">
    <source>
        <dbReference type="ARBA" id="ARBA00009054"/>
    </source>
</evidence>
<dbReference type="GO" id="GO:0051087">
    <property type="term" value="F:protein-folding chaperone binding"/>
    <property type="evidence" value="ECO:0007669"/>
    <property type="project" value="InterPro"/>
</dbReference>